<dbReference type="Gene3D" id="1.10.150.110">
    <property type="entry name" value="DNA polymerase beta, N-terminal domain-like"/>
    <property type="match status" value="1"/>
</dbReference>
<dbReference type="FunFam" id="3.20.20.140:FF:000047">
    <property type="entry name" value="PHP domain-containing protein"/>
    <property type="match status" value="1"/>
</dbReference>
<dbReference type="SUPFAM" id="SSF89550">
    <property type="entry name" value="PHP domain-like"/>
    <property type="match status" value="1"/>
</dbReference>
<dbReference type="PANTHER" id="PTHR36928:SF1">
    <property type="entry name" value="PHOSPHATASE YCDX-RELATED"/>
    <property type="match status" value="1"/>
</dbReference>
<evidence type="ECO:0000313" key="11">
    <source>
        <dbReference type="Proteomes" id="UP000249808"/>
    </source>
</evidence>
<dbReference type="GO" id="GO:0004527">
    <property type="term" value="F:exonuclease activity"/>
    <property type="evidence" value="ECO:0007669"/>
    <property type="project" value="UniProtKB-KW"/>
</dbReference>
<evidence type="ECO:0000259" key="8">
    <source>
        <dbReference type="SMART" id="SM00481"/>
    </source>
</evidence>
<keyword evidence="10" id="KW-0269">Exonuclease</keyword>
<proteinExistence type="predicted"/>
<dbReference type="GO" id="GO:0008270">
    <property type="term" value="F:zinc ion binding"/>
    <property type="evidence" value="ECO:0007669"/>
    <property type="project" value="TreeGrafter"/>
</dbReference>
<dbReference type="Gene3D" id="1.10.150.20">
    <property type="entry name" value="5' to 3' exonuclease, C-terminal subdomain"/>
    <property type="match status" value="1"/>
</dbReference>
<dbReference type="GO" id="GO:0003677">
    <property type="term" value="F:DNA binding"/>
    <property type="evidence" value="ECO:0007669"/>
    <property type="project" value="InterPro"/>
</dbReference>
<keyword evidence="3" id="KW-0548">Nucleotidyltransferase</keyword>
<organism evidence="10 11">
    <name type="scientific">Macrococcus epidermidis</name>
    <dbReference type="NCBI Taxonomy" id="1902580"/>
    <lineage>
        <taxon>Bacteria</taxon>
        <taxon>Bacillati</taxon>
        <taxon>Bacillota</taxon>
        <taxon>Bacilli</taxon>
        <taxon>Bacillales</taxon>
        <taxon>Staphylococcaceae</taxon>
        <taxon>Macrococcus</taxon>
    </lineage>
</organism>
<keyword evidence="6" id="KW-0234">DNA repair</keyword>
<dbReference type="GO" id="GO:0042578">
    <property type="term" value="F:phosphoric ester hydrolase activity"/>
    <property type="evidence" value="ECO:0007669"/>
    <property type="project" value="TreeGrafter"/>
</dbReference>
<dbReference type="CDD" id="cd07436">
    <property type="entry name" value="PHP_PolX"/>
    <property type="match status" value="1"/>
</dbReference>
<dbReference type="SMART" id="SM00481">
    <property type="entry name" value="POLIIIAc"/>
    <property type="match status" value="1"/>
</dbReference>
<protein>
    <recommendedName>
        <fullName evidence="1">DNA-directed DNA polymerase</fullName>
        <ecNumber evidence="1">2.7.7.7</ecNumber>
    </recommendedName>
</protein>
<sequence>MNMLNKKDYIKQLETIATYLELSGENPFKISAYRKAAANIETFQGDINTLQNFTEIKGVGKGVAEVLDDIKQNGESSLLLTLKESTPQGLIQMLKIRNLGAKKIVKINEALGIEDIEQLKQACIDNKISELPGFGKKSEENILKGIDEMLTMTEKLSIYQMHQFTQMIDAYLAESKDILQFDATGSFRRKNEFSSDIDYIINTTDRKAISKYISEAPFIKEVELQGNEKITVRIERDDLVTTADFRFTDTIGYAHMLQHFTGSKDHNIRIRQLAKAKHEKINEYGITKEDGSLIQYATEKEIYRHFNVNYIPPEMRTDGSEFDIQNLDEIITLNDIKGDIHMHTTYSDGAHSIEQMIERAIEKGYEYIAITDHSKSLFVANGLSEERLLEQNALIKSLNKQYNEIDIYSGIEMDILGDGSMDYNDDILKELDYVIGAIHQSLTQSEEDIMKRLKNACENPYVRHIAHPTGRLIGKRHGYAVNIEQLIQIAKETNTVLEINAHPMRLDLSANILIQYPDLQLTINTDAHAINQLDLMPYGVGTAIKGRVKKNQVINTMDRATFKEWVTKGK</sequence>
<evidence type="ECO:0000259" key="9">
    <source>
        <dbReference type="SMART" id="SM00483"/>
    </source>
</evidence>
<name>A0A328A0T1_9STAP</name>
<dbReference type="Pfam" id="PF02811">
    <property type="entry name" value="PHP"/>
    <property type="match status" value="1"/>
</dbReference>
<dbReference type="Gene3D" id="3.20.20.140">
    <property type="entry name" value="Metal-dependent hydrolases"/>
    <property type="match status" value="1"/>
</dbReference>
<dbReference type="InterPro" id="IPR022311">
    <property type="entry name" value="PolX-like"/>
</dbReference>
<dbReference type="InterPro" id="IPR037160">
    <property type="entry name" value="DNA_Pol_thumb_sf"/>
</dbReference>
<dbReference type="NCBIfam" id="NF006375">
    <property type="entry name" value="PRK08609.1"/>
    <property type="match status" value="1"/>
</dbReference>
<dbReference type="InterPro" id="IPR003141">
    <property type="entry name" value="Pol/His_phosphatase_N"/>
</dbReference>
<dbReference type="EC" id="2.7.7.7" evidence="1"/>
<dbReference type="InterPro" id="IPR010996">
    <property type="entry name" value="HHH_MUS81"/>
</dbReference>
<dbReference type="InterPro" id="IPR002054">
    <property type="entry name" value="DNA-dir_DNA_pol_X"/>
</dbReference>
<dbReference type="SUPFAM" id="SSF47802">
    <property type="entry name" value="DNA polymerase beta, N-terminal domain-like"/>
    <property type="match status" value="1"/>
</dbReference>
<reference evidence="10 11" key="1">
    <citation type="journal article" date="2018" name="Front. Microbiol.">
        <title>Description and Comparative Genomics of Macrococcus caseolyticus subsp. hominis subsp. nov., Macrococcus goetzii sp. nov., Macrococcus epidermidis sp. nov., and Macrococcus bohemicus sp. nov., Novel Macrococci From Human Clinical Material With Virulence Potential and Suspected Uptake of Foreign DNA by Natural Transformation.</title>
        <authorList>
            <person name="Maslanova I."/>
            <person name="Wertheimer Z."/>
            <person name="Sedlacek I."/>
            <person name="Svec P."/>
            <person name="Indrakova A."/>
            <person name="Kovarovic V."/>
            <person name="Schumann P."/>
            <person name="Sproer C."/>
            <person name="Kralova S."/>
            <person name="Sedo O."/>
            <person name="Kristofova L."/>
            <person name="Vrbovska V."/>
            <person name="Fuzik T."/>
            <person name="Petras P."/>
            <person name="Zdrahal Z."/>
            <person name="Ruzickova V."/>
            <person name="Doskar J."/>
            <person name="Pantucek R."/>
        </authorList>
    </citation>
    <scope>NUCLEOTIDE SEQUENCE [LARGE SCALE GENOMIC DNA]</scope>
    <source>
        <strain evidence="10 11">01/688</strain>
    </source>
</reference>
<dbReference type="InterPro" id="IPR047967">
    <property type="entry name" value="PolX_PHP"/>
</dbReference>
<evidence type="ECO:0000256" key="7">
    <source>
        <dbReference type="ARBA" id="ARBA00049244"/>
    </source>
</evidence>
<dbReference type="GO" id="GO:0005829">
    <property type="term" value="C:cytosol"/>
    <property type="evidence" value="ECO:0007669"/>
    <property type="project" value="TreeGrafter"/>
</dbReference>
<dbReference type="InterPro" id="IPR004013">
    <property type="entry name" value="PHP_dom"/>
</dbReference>
<dbReference type="PIRSF" id="PIRSF005047">
    <property type="entry name" value="UCP005047_YshC"/>
    <property type="match status" value="1"/>
</dbReference>
<keyword evidence="10" id="KW-0540">Nuclease</keyword>
<dbReference type="Proteomes" id="UP000249808">
    <property type="component" value="Unassembled WGS sequence"/>
</dbReference>
<dbReference type="Pfam" id="PF14520">
    <property type="entry name" value="HHH_5"/>
    <property type="match status" value="1"/>
</dbReference>
<keyword evidence="11" id="KW-1185">Reference proteome</keyword>
<dbReference type="Pfam" id="PF14716">
    <property type="entry name" value="HHH_8"/>
    <property type="match status" value="1"/>
</dbReference>
<feature type="domain" description="Polymerase/histidinol phosphatase N-terminal" evidence="8">
    <location>
        <begin position="338"/>
        <end position="417"/>
    </location>
</feature>
<dbReference type="EMBL" id="PZJH01000001">
    <property type="protein sequence ID" value="RAK47008.1"/>
    <property type="molecule type" value="Genomic_DNA"/>
</dbReference>
<dbReference type="InterPro" id="IPR022312">
    <property type="entry name" value="DNA_pol_X"/>
</dbReference>
<dbReference type="InterPro" id="IPR002008">
    <property type="entry name" value="DNA_pol_X_beta-like"/>
</dbReference>
<evidence type="ECO:0000313" key="10">
    <source>
        <dbReference type="EMBL" id="RAK47008.1"/>
    </source>
</evidence>
<keyword evidence="4" id="KW-0227">DNA damage</keyword>
<evidence type="ECO:0000256" key="2">
    <source>
        <dbReference type="ARBA" id="ARBA00022679"/>
    </source>
</evidence>
<evidence type="ECO:0000256" key="4">
    <source>
        <dbReference type="ARBA" id="ARBA00022763"/>
    </source>
</evidence>
<comment type="catalytic activity">
    <reaction evidence="7">
        <text>DNA(n) + a 2'-deoxyribonucleoside 5'-triphosphate = DNA(n+1) + diphosphate</text>
        <dbReference type="Rhea" id="RHEA:22508"/>
        <dbReference type="Rhea" id="RHEA-COMP:17339"/>
        <dbReference type="Rhea" id="RHEA-COMP:17340"/>
        <dbReference type="ChEBI" id="CHEBI:33019"/>
        <dbReference type="ChEBI" id="CHEBI:61560"/>
        <dbReference type="ChEBI" id="CHEBI:173112"/>
        <dbReference type="EC" id="2.7.7.7"/>
    </reaction>
</comment>
<dbReference type="InterPro" id="IPR050243">
    <property type="entry name" value="PHP_phosphatase"/>
</dbReference>
<dbReference type="InterPro" id="IPR029398">
    <property type="entry name" value="PolB_thumb"/>
</dbReference>
<dbReference type="InterPro" id="IPR027421">
    <property type="entry name" value="DNA_pol_lamdba_lyase_dom_sf"/>
</dbReference>
<dbReference type="Pfam" id="PF14791">
    <property type="entry name" value="DNA_pol_B_thumb"/>
    <property type="match status" value="1"/>
</dbReference>
<dbReference type="CDD" id="cd00141">
    <property type="entry name" value="NT_POLXc"/>
    <property type="match status" value="1"/>
</dbReference>
<accession>A0A328A0T1</accession>
<dbReference type="InterPro" id="IPR016195">
    <property type="entry name" value="Pol/histidinol_Pase-like"/>
</dbReference>
<keyword evidence="2" id="KW-0808">Transferase</keyword>
<dbReference type="PRINTS" id="PR00869">
    <property type="entry name" value="DNAPOLX"/>
</dbReference>
<keyword evidence="10" id="KW-0378">Hydrolase</keyword>
<gene>
    <name evidence="10" type="ORF">BHU61_05985</name>
</gene>
<dbReference type="Gene3D" id="3.30.210.10">
    <property type="entry name" value="DNA polymerase, thumb domain"/>
    <property type="match status" value="1"/>
</dbReference>
<dbReference type="SMART" id="SM00483">
    <property type="entry name" value="POLXc"/>
    <property type="match status" value="1"/>
</dbReference>
<dbReference type="GO" id="GO:0003887">
    <property type="term" value="F:DNA-directed DNA polymerase activity"/>
    <property type="evidence" value="ECO:0007669"/>
    <property type="project" value="UniProtKB-KW"/>
</dbReference>
<dbReference type="Gene3D" id="3.30.460.10">
    <property type="entry name" value="Beta Polymerase, domain 2"/>
    <property type="match status" value="1"/>
</dbReference>
<dbReference type="PRINTS" id="PR00870">
    <property type="entry name" value="DNAPOLXBETA"/>
</dbReference>
<evidence type="ECO:0000256" key="5">
    <source>
        <dbReference type="ARBA" id="ARBA00022932"/>
    </source>
</evidence>
<evidence type="ECO:0000256" key="3">
    <source>
        <dbReference type="ARBA" id="ARBA00022695"/>
    </source>
</evidence>
<evidence type="ECO:0000256" key="1">
    <source>
        <dbReference type="ARBA" id="ARBA00012417"/>
    </source>
</evidence>
<dbReference type="InterPro" id="IPR043519">
    <property type="entry name" value="NT_sf"/>
</dbReference>
<dbReference type="PANTHER" id="PTHR36928">
    <property type="entry name" value="PHOSPHATASE YCDX-RELATED"/>
    <property type="match status" value="1"/>
</dbReference>
<feature type="domain" description="DNA-directed DNA polymerase X" evidence="9">
    <location>
        <begin position="3"/>
        <end position="317"/>
    </location>
</feature>
<dbReference type="SUPFAM" id="SSF81301">
    <property type="entry name" value="Nucleotidyltransferase"/>
    <property type="match status" value="1"/>
</dbReference>
<evidence type="ECO:0000256" key="6">
    <source>
        <dbReference type="ARBA" id="ARBA00023204"/>
    </source>
</evidence>
<dbReference type="AlphaFoldDB" id="A0A328A0T1"/>
<dbReference type="GO" id="GO:0006281">
    <property type="term" value="P:DNA repair"/>
    <property type="evidence" value="ECO:0007669"/>
    <property type="project" value="UniProtKB-KW"/>
</dbReference>
<keyword evidence="5" id="KW-0239">DNA-directed DNA polymerase</keyword>
<comment type="caution">
    <text evidence="10">The sequence shown here is derived from an EMBL/GenBank/DDBJ whole genome shotgun (WGS) entry which is preliminary data.</text>
</comment>